<feature type="compositionally biased region" description="Pro residues" evidence="1">
    <location>
        <begin position="197"/>
        <end position="208"/>
    </location>
</feature>
<reference evidence="2 3" key="1">
    <citation type="journal article" date="2013" name="PLoS Genet.">
        <title>The genome and development-dependent transcriptomes of Pyronema confluens: a window into fungal evolution.</title>
        <authorList>
            <person name="Traeger S."/>
            <person name="Altegoer F."/>
            <person name="Freitag M."/>
            <person name="Gabaldon T."/>
            <person name="Kempken F."/>
            <person name="Kumar A."/>
            <person name="Marcet-Houben M."/>
            <person name="Poggeler S."/>
            <person name="Stajich J.E."/>
            <person name="Nowrousian M."/>
        </authorList>
    </citation>
    <scope>NUCLEOTIDE SEQUENCE [LARGE SCALE GENOMIC DNA]</scope>
    <source>
        <strain evidence="3">CBS 100304</strain>
        <tissue evidence="2">Vegetative mycelium</tissue>
    </source>
</reference>
<feature type="compositionally biased region" description="Polar residues" evidence="1">
    <location>
        <begin position="178"/>
        <end position="194"/>
    </location>
</feature>
<evidence type="ECO:0000313" key="2">
    <source>
        <dbReference type="EMBL" id="CCX08620.1"/>
    </source>
</evidence>
<proteinExistence type="predicted"/>
<name>U4LDD8_PYROM</name>
<dbReference type="AlphaFoldDB" id="U4LDD8"/>
<dbReference type="OrthoDB" id="5362457at2759"/>
<keyword evidence="3" id="KW-1185">Reference proteome</keyword>
<feature type="region of interest" description="Disordered" evidence="1">
    <location>
        <begin position="101"/>
        <end position="129"/>
    </location>
</feature>
<organism evidence="2 3">
    <name type="scientific">Pyronema omphalodes (strain CBS 100304)</name>
    <name type="common">Pyronema confluens</name>
    <dbReference type="NCBI Taxonomy" id="1076935"/>
    <lineage>
        <taxon>Eukaryota</taxon>
        <taxon>Fungi</taxon>
        <taxon>Dikarya</taxon>
        <taxon>Ascomycota</taxon>
        <taxon>Pezizomycotina</taxon>
        <taxon>Pezizomycetes</taxon>
        <taxon>Pezizales</taxon>
        <taxon>Pyronemataceae</taxon>
        <taxon>Pyronema</taxon>
    </lineage>
</organism>
<protein>
    <submittedName>
        <fullName evidence="2">Uncharacterized protein</fullName>
    </submittedName>
</protein>
<gene>
    <name evidence="2" type="ORF">PCON_08213</name>
</gene>
<accession>U4LDD8</accession>
<dbReference type="OMA" id="VIARKMW"/>
<dbReference type="eggNOG" id="ENOG502T24I">
    <property type="taxonomic scope" value="Eukaryota"/>
</dbReference>
<evidence type="ECO:0000313" key="3">
    <source>
        <dbReference type="Proteomes" id="UP000018144"/>
    </source>
</evidence>
<feature type="compositionally biased region" description="Basic and acidic residues" evidence="1">
    <location>
        <begin position="231"/>
        <end position="243"/>
    </location>
</feature>
<dbReference type="EMBL" id="HF935425">
    <property type="protein sequence ID" value="CCX08620.1"/>
    <property type="molecule type" value="Genomic_DNA"/>
</dbReference>
<feature type="compositionally biased region" description="Polar residues" evidence="1">
    <location>
        <begin position="159"/>
        <end position="171"/>
    </location>
</feature>
<feature type="compositionally biased region" description="Polar residues" evidence="1">
    <location>
        <begin position="108"/>
        <end position="121"/>
    </location>
</feature>
<feature type="region of interest" description="Disordered" evidence="1">
    <location>
        <begin position="150"/>
        <end position="256"/>
    </location>
</feature>
<dbReference type="Proteomes" id="UP000018144">
    <property type="component" value="Unassembled WGS sequence"/>
</dbReference>
<evidence type="ECO:0000256" key="1">
    <source>
        <dbReference type="SAM" id="MobiDB-lite"/>
    </source>
</evidence>
<sequence length="347" mass="38018">MGGPLTPSLTPRIIADVNVEDSVPLYFLDEDLAGIEETIAPRAVVSMRTGMGNSFSTGIPAYKALTSAIKKPSSSSTSKLKKLVRFLDRVEIVPATRLDQNPLKRQKISPTSSNPSFYSAETDSDPDTMEEIEDGIEDEIEVETPNDAIAAGLGRAGSPNKSPTRSPNASTRDLPGTGSPNHSPKLGTYSTSDGYLTPPPPSPPPSWRIPPESLSGRQPHVRSPPRVRSPMRADEEIDLRVNEHCPSPSESADEDEEIKMIRPGVSIVRRSSSPPTVPLHPVIARKMWRHGEVRFQDQWGRRLVPVKGGEAFRFDVWPVEEAQEEGGAVRGAWVRGREGYRGDELKF</sequence>